<dbReference type="OrthoDB" id="2428204at2759"/>
<protein>
    <submittedName>
        <fullName evidence="1">Uncharacterized protein</fullName>
    </submittedName>
</protein>
<feature type="non-terminal residue" evidence="1">
    <location>
        <position position="1"/>
    </location>
</feature>
<gene>
    <name evidence="1" type="ORF">NTEN_LOCUS13435</name>
</gene>
<sequence length="123" mass="14119">TALSVQDLGQLYHKPLRDAEGTIVICTVNYVRSPKAVSVLNSRWIPLGKLTKRNQPLATDSTLGDLLMASIPVRNRFIFEKINFDSAYLPVYRAFPNEWTFLYPLFISVKKMPTLCRNLMREN</sequence>
<accession>A0A6H5GYQ8</accession>
<keyword evidence="2" id="KW-1185">Reference proteome</keyword>
<evidence type="ECO:0000313" key="1">
    <source>
        <dbReference type="EMBL" id="CAB0008189.1"/>
    </source>
</evidence>
<dbReference type="Proteomes" id="UP000479000">
    <property type="component" value="Unassembled WGS sequence"/>
</dbReference>
<dbReference type="AlphaFoldDB" id="A0A6H5GYQ8"/>
<evidence type="ECO:0000313" key="2">
    <source>
        <dbReference type="Proteomes" id="UP000479000"/>
    </source>
</evidence>
<name>A0A6H5GYQ8_9HEMI</name>
<organism evidence="1 2">
    <name type="scientific">Nesidiocoris tenuis</name>
    <dbReference type="NCBI Taxonomy" id="355587"/>
    <lineage>
        <taxon>Eukaryota</taxon>
        <taxon>Metazoa</taxon>
        <taxon>Ecdysozoa</taxon>
        <taxon>Arthropoda</taxon>
        <taxon>Hexapoda</taxon>
        <taxon>Insecta</taxon>
        <taxon>Pterygota</taxon>
        <taxon>Neoptera</taxon>
        <taxon>Paraneoptera</taxon>
        <taxon>Hemiptera</taxon>
        <taxon>Heteroptera</taxon>
        <taxon>Panheteroptera</taxon>
        <taxon>Cimicomorpha</taxon>
        <taxon>Miridae</taxon>
        <taxon>Dicyphina</taxon>
        <taxon>Nesidiocoris</taxon>
    </lineage>
</organism>
<reference evidence="1 2" key="1">
    <citation type="submission" date="2020-02" db="EMBL/GenBank/DDBJ databases">
        <authorList>
            <person name="Ferguson B K."/>
        </authorList>
    </citation>
    <scope>NUCLEOTIDE SEQUENCE [LARGE SCALE GENOMIC DNA]</scope>
</reference>
<proteinExistence type="predicted"/>
<dbReference type="EMBL" id="CADCXU010020234">
    <property type="protein sequence ID" value="CAB0008189.1"/>
    <property type="molecule type" value="Genomic_DNA"/>
</dbReference>